<dbReference type="OrthoDB" id="573392at2"/>
<dbReference type="Pfam" id="PF13510">
    <property type="entry name" value="Fer2_4"/>
    <property type="match status" value="1"/>
</dbReference>
<organism evidence="2 3">
    <name type="scientific">Novosphingobium barchaimii LL02</name>
    <dbReference type="NCBI Taxonomy" id="1114963"/>
    <lineage>
        <taxon>Bacteria</taxon>
        <taxon>Pseudomonadati</taxon>
        <taxon>Pseudomonadota</taxon>
        <taxon>Alphaproteobacteria</taxon>
        <taxon>Sphingomonadales</taxon>
        <taxon>Sphingomonadaceae</taxon>
        <taxon>Novosphingobium</taxon>
    </lineage>
</organism>
<dbReference type="InterPro" id="IPR042204">
    <property type="entry name" value="2Fe-2S-bd_N"/>
</dbReference>
<protein>
    <submittedName>
        <fullName evidence="2">Oxydoreductase (2fe-2S ferredoxin like subunit)</fullName>
    </submittedName>
</protein>
<comment type="caution">
    <text evidence="2">The sequence shown here is derived from an EMBL/GenBank/DDBJ whole genome shotgun (WGS) entry which is preliminary data.</text>
</comment>
<gene>
    <name evidence="2" type="ORF">V474_07050</name>
</gene>
<reference evidence="2 3" key="1">
    <citation type="journal article" date="2015" name="G3 (Bethesda)">
        <title>Insights into Ongoing Evolution of the Hexachlorocyclohexane Catabolic Pathway from Comparative Genomics of Ten Sphingomonadaceae Strains.</title>
        <authorList>
            <person name="Pearce S.L."/>
            <person name="Oakeshott J.G."/>
            <person name="Pandey G."/>
        </authorList>
    </citation>
    <scope>NUCLEOTIDE SEQUENCE [LARGE SCALE GENOMIC DNA]</scope>
    <source>
        <strain evidence="2 3">LL02</strain>
    </source>
</reference>
<evidence type="ECO:0000313" key="3">
    <source>
        <dbReference type="Proteomes" id="UP000052268"/>
    </source>
</evidence>
<evidence type="ECO:0000256" key="1">
    <source>
        <dbReference type="ARBA" id="ARBA00023002"/>
    </source>
</evidence>
<dbReference type="Gene3D" id="3.10.20.440">
    <property type="entry name" value="2Fe-2S iron-sulphur cluster binding domain, sarcosine oxidase, alpha subunit, N-terminal domain"/>
    <property type="match status" value="1"/>
</dbReference>
<evidence type="ECO:0000313" key="2">
    <source>
        <dbReference type="EMBL" id="KMS50561.1"/>
    </source>
</evidence>
<keyword evidence="1" id="KW-0560">Oxidoreductase</keyword>
<dbReference type="Proteomes" id="UP000052268">
    <property type="component" value="Unassembled WGS sequence"/>
</dbReference>
<dbReference type="GO" id="GO:0051536">
    <property type="term" value="F:iron-sulfur cluster binding"/>
    <property type="evidence" value="ECO:0007669"/>
    <property type="project" value="InterPro"/>
</dbReference>
<dbReference type="RefSeq" id="WP_059153691.1">
    <property type="nucleotide sequence ID" value="NZ_KQ130462.1"/>
</dbReference>
<proteinExistence type="predicted"/>
<dbReference type="PATRIC" id="fig|1114963.3.peg.5064"/>
<dbReference type="EMBL" id="JACU01000018">
    <property type="protein sequence ID" value="KMS50561.1"/>
    <property type="molecule type" value="Genomic_DNA"/>
</dbReference>
<dbReference type="InterPro" id="IPR036010">
    <property type="entry name" value="2Fe-2S_ferredoxin-like_sf"/>
</dbReference>
<sequence>MRRIEQGVTRPEPIAVEIDGASVMVHPGETVAVALLASASRRFRDDRSGAARGMFCNMGTCSECTVWAALGTSPWRRLRGCLMPVEPGLRISTREPEAMP</sequence>
<dbReference type="SUPFAM" id="SSF54292">
    <property type="entry name" value="2Fe-2S ferredoxin-like"/>
    <property type="match status" value="1"/>
</dbReference>
<name>A0A0J7XET6_9SPHN</name>
<dbReference type="AlphaFoldDB" id="A0A0J7XET6"/>
<keyword evidence="3" id="KW-1185">Reference proteome</keyword>
<dbReference type="GO" id="GO:0016491">
    <property type="term" value="F:oxidoreductase activity"/>
    <property type="evidence" value="ECO:0007669"/>
    <property type="project" value="UniProtKB-KW"/>
</dbReference>
<accession>A0A0J7XET6</accession>